<reference evidence="4 5" key="1">
    <citation type="submission" date="2020-01" db="EMBL/GenBank/DDBJ databases">
        <authorList>
            <person name="Gupta K D."/>
        </authorList>
    </citation>
    <scope>NUCLEOTIDE SEQUENCE [LARGE SCALE GENOMIC DNA]</scope>
</reference>
<evidence type="ECO:0000313" key="4">
    <source>
        <dbReference type="EMBL" id="CAA7268091.1"/>
    </source>
</evidence>
<feature type="transmembrane region" description="Helical" evidence="2">
    <location>
        <begin position="884"/>
        <end position="910"/>
    </location>
</feature>
<feature type="transmembrane region" description="Helical" evidence="2">
    <location>
        <begin position="1070"/>
        <end position="1094"/>
    </location>
</feature>
<feature type="transmembrane region" description="Helical" evidence="2">
    <location>
        <begin position="973"/>
        <end position="998"/>
    </location>
</feature>
<feature type="compositionally biased region" description="Low complexity" evidence="1">
    <location>
        <begin position="74"/>
        <end position="83"/>
    </location>
</feature>
<feature type="region of interest" description="Disordered" evidence="1">
    <location>
        <begin position="459"/>
        <end position="494"/>
    </location>
</feature>
<dbReference type="Pfam" id="PF02714">
    <property type="entry name" value="RSN1_7TM"/>
    <property type="match status" value="1"/>
</dbReference>
<feature type="region of interest" description="Disordered" evidence="1">
    <location>
        <begin position="710"/>
        <end position="788"/>
    </location>
</feature>
<proteinExistence type="predicted"/>
<name>A0A8S0XXW3_CYCAE</name>
<feature type="compositionally biased region" description="Basic and acidic residues" evidence="1">
    <location>
        <begin position="472"/>
        <end position="493"/>
    </location>
</feature>
<feature type="transmembrane region" description="Helical" evidence="2">
    <location>
        <begin position="381"/>
        <end position="401"/>
    </location>
</feature>
<feature type="transmembrane region" description="Helical" evidence="2">
    <location>
        <begin position="292"/>
        <end position="317"/>
    </location>
</feature>
<dbReference type="Proteomes" id="UP000467700">
    <property type="component" value="Unassembled WGS sequence"/>
</dbReference>
<gene>
    <name evidence="4" type="ORF">AAE3_LOCUS10304</name>
</gene>
<feature type="transmembrane region" description="Helical" evidence="2">
    <location>
        <begin position="1160"/>
        <end position="1180"/>
    </location>
</feature>
<dbReference type="GO" id="GO:0005227">
    <property type="term" value="F:calcium-activated cation channel activity"/>
    <property type="evidence" value="ECO:0007669"/>
    <property type="project" value="InterPro"/>
</dbReference>
<accession>A0A8S0XXW3</accession>
<evidence type="ECO:0000313" key="5">
    <source>
        <dbReference type="Proteomes" id="UP000467700"/>
    </source>
</evidence>
<keyword evidence="2" id="KW-0472">Membrane</keyword>
<feature type="compositionally biased region" description="Low complexity" evidence="1">
    <location>
        <begin position="102"/>
        <end position="119"/>
    </location>
</feature>
<dbReference type="GO" id="GO:0005886">
    <property type="term" value="C:plasma membrane"/>
    <property type="evidence" value="ECO:0007669"/>
    <property type="project" value="TreeGrafter"/>
</dbReference>
<feature type="transmembrane region" description="Helical" evidence="2">
    <location>
        <begin position="930"/>
        <end position="961"/>
    </location>
</feature>
<feature type="transmembrane region" description="Helical" evidence="2">
    <location>
        <begin position="1018"/>
        <end position="1041"/>
    </location>
</feature>
<evidence type="ECO:0000259" key="3">
    <source>
        <dbReference type="Pfam" id="PF02714"/>
    </source>
</evidence>
<dbReference type="PANTHER" id="PTHR13018">
    <property type="entry name" value="PROBABLE MEMBRANE PROTEIN DUF221-RELATED"/>
    <property type="match status" value="1"/>
</dbReference>
<feature type="transmembrane region" description="Helical" evidence="2">
    <location>
        <begin position="197"/>
        <end position="222"/>
    </location>
</feature>
<dbReference type="OrthoDB" id="2591106at2759"/>
<dbReference type="InterPro" id="IPR003864">
    <property type="entry name" value="CSC1/OSCA1-like_7TM"/>
</dbReference>
<feature type="domain" description="CSC1/OSCA1-like 7TM region" evidence="3">
    <location>
        <begin position="887"/>
        <end position="1152"/>
    </location>
</feature>
<dbReference type="PANTHER" id="PTHR13018:SF139">
    <property type="entry name" value="PHOSPHATE METABOLISM PROTEIN 7"/>
    <property type="match status" value="1"/>
</dbReference>
<feature type="region of interest" description="Disordered" evidence="1">
    <location>
        <begin position="65"/>
        <end position="122"/>
    </location>
</feature>
<keyword evidence="2" id="KW-1133">Transmembrane helix</keyword>
<evidence type="ECO:0000256" key="1">
    <source>
        <dbReference type="SAM" id="MobiDB-lite"/>
    </source>
</evidence>
<evidence type="ECO:0000256" key="2">
    <source>
        <dbReference type="SAM" id="Phobius"/>
    </source>
</evidence>
<feature type="transmembrane region" description="Helical" evidence="2">
    <location>
        <begin position="1100"/>
        <end position="1121"/>
    </location>
</feature>
<protein>
    <recommendedName>
        <fullName evidence="3">CSC1/OSCA1-like 7TM region domain-containing protein</fullName>
    </recommendedName>
</protein>
<dbReference type="InterPro" id="IPR045122">
    <property type="entry name" value="Csc1-like"/>
</dbReference>
<feature type="region of interest" description="Disordered" evidence="1">
    <location>
        <begin position="558"/>
        <end position="578"/>
    </location>
</feature>
<sequence>MNIYSNLALKALYSHPQEPIGIRSTLLRTLPSLPSLPYTPCPSWPSMPTPLPASSPDIYQQYRVRPRHDITNDPTTTTTTPATSVGDTNPTSTPAIPPSTSPFPSASDQPSSTISPSLPGSGGGPLVFTTTVAVTTVTESATTFTSFSQSVFTQAQGSSSPAFSDSASTTTSASSGVVSQVGSTVESICPGDGFDGAAAGMLAAIILPSAIGFILWLIFAIVRPRFRQIYALREWFVQQDLRPKPLGSSFFAFLFPKVPFVPDVPSDVSDAGRSAAQDAKLFPSDEEMGQRALWVAFLIVLGWSVLALGGALPLYLISTPCNVNLPSAAIFEGGYSTLSDLSLLRLLRLLDSRNVTTANLEVLARRAIISPSDPENARLRVVILTILVLLLGLLPALIKILREFNTVAEYRRRWIEIKCEGKDLAWISARRAPGFVSWGEKQLKDYLVKIGLSSSLGDASKRNGNDGGIRARNGEKTTRRREEEQPLHRRDDANGAEVDIQSLFSIGDTHRLALLIDERDEILENLEIAETKYISSFRVTTPDPSILDFVPPPPVDPSRPYISRPLPLGPPQPRRTRGRRHMNRAFGSSSFAPTSFVAPSSYYKLRGVKGVSGGKFAESGVDRHQSLSDSIHSRVIGSRFMEVNRNSVAYGRLPLGSHVAIEKDGELGPASDHGSWLAPIPDPRRFGPNYGITPYENLFVDEHGVVHTIPEQEEEEWVKLSTDGPDEINSDFNGIPPDQAGPSSFMRRPRPPKSDPPSLTRRETFPLRQEPAGDPDSVPPPHLRLQPSQPFVRPLEGLGFEDLGHVYAEITQWRSRLKVINAEIAEAQRESYNDIANGTDINGWLLVGKGLRFLPGIQMIEGRAKEDIRWDVLQNERTWMETTVMWAVILGVAIAMAAALTAAVGLALAPAPDVAHYIPFLQPLVTAEPIAAGLATILAPAVAATLFIIAGLAVIHLVATIHGSVSISGNQLLIFKITFFVLTFVGTVWIVAIGAILFSMQALNTDSSPTKSIANGAVYISVLCLALVFNVAVIFPACLLLQPFRLWHVFRAEKHAVTPRQRFRAVYPRTYNPSFAIGACVLAIVFASTFALIFPLIAPAVVILLLLTLIAHRFLVGYVYARTHSQTGGLLQLWLLRRFGTLLSFQPILLGLIFLSREFWVEGGILVGTGVFVILFVEVYTTWKTRLPGRNSLSPITRNSLDRFASGADRYLHNETDTLGSSVPGARPRGSMASVLEMMSLTLAVMPSSSTYKGPVPLPTESLDDLAATERAARTHPDAPPRLPPLPFTDHAEDMAGILYAPELIAPPPIIWLPNDLAGVAKSEAVDLQKYHDLQVTLDVRAKEDVLPRRSSSRGRPSR</sequence>
<comment type="caution">
    <text evidence="4">The sequence shown here is derived from an EMBL/GenBank/DDBJ whole genome shotgun (WGS) entry which is preliminary data.</text>
</comment>
<keyword evidence="2" id="KW-0812">Transmembrane</keyword>
<dbReference type="EMBL" id="CACVBS010000065">
    <property type="protein sequence ID" value="CAA7268091.1"/>
    <property type="molecule type" value="Genomic_DNA"/>
</dbReference>
<feature type="transmembrane region" description="Helical" evidence="2">
    <location>
        <begin position="1133"/>
        <end position="1154"/>
    </location>
</feature>
<organism evidence="4 5">
    <name type="scientific">Cyclocybe aegerita</name>
    <name type="common">Black poplar mushroom</name>
    <name type="synonym">Agrocybe aegerita</name>
    <dbReference type="NCBI Taxonomy" id="1973307"/>
    <lineage>
        <taxon>Eukaryota</taxon>
        <taxon>Fungi</taxon>
        <taxon>Dikarya</taxon>
        <taxon>Basidiomycota</taxon>
        <taxon>Agaricomycotina</taxon>
        <taxon>Agaricomycetes</taxon>
        <taxon>Agaricomycetidae</taxon>
        <taxon>Agaricales</taxon>
        <taxon>Agaricineae</taxon>
        <taxon>Bolbitiaceae</taxon>
        <taxon>Cyclocybe</taxon>
    </lineage>
</organism>
<keyword evidence="5" id="KW-1185">Reference proteome</keyword>